<reference evidence="2 3" key="1">
    <citation type="submission" date="2018-07" db="EMBL/GenBank/DDBJ databases">
        <title>Lactobacillus curvatus genome sequence.</title>
        <authorList>
            <person name="Prechtl R."/>
        </authorList>
    </citation>
    <scope>NUCLEOTIDE SEQUENCE [LARGE SCALE GENOMIC DNA]</scope>
    <source>
        <strain evidence="2 3">TMW 1.1928</strain>
    </source>
</reference>
<evidence type="ECO:0000256" key="1">
    <source>
        <dbReference type="SAM" id="Phobius"/>
    </source>
</evidence>
<keyword evidence="1" id="KW-1133">Transmembrane helix</keyword>
<accession>A0A385AE48</accession>
<dbReference type="Gene3D" id="1.20.1110.10">
    <property type="entry name" value="Calcium-transporting ATPase, transmembrane domain"/>
    <property type="match status" value="1"/>
</dbReference>
<keyword evidence="1" id="KW-0812">Transmembrane</keyword>
<sequence length="80" mass="8889">MTQMLVVYVLRTPASPFKDRANWRVYLGSLISLLIGGILVLTPLRQAVDFQAIPTQFGWIAVALVTAYLLVTNAVKNLTR</sequence>
<dbReference type="AlphaFoldDB" id="A0A385AE48"/>
<organism evidence="2 3">
    <name type="scientific">Latilactobacillus curvatus</name>
    <name type="common">Lactobacillus curvatus</name>
    <dbReference type="NCBI Taxonomy" id="28038"/>
    <lineage>
        <taxon>Bacteria</taxon>
        <taxon>Bacillati</taxon>
        <taxon>Bacillota</taxon>
        <taxon>Bacilli</taxon>
        <taxon>Lactobacillales</taxon>
        <taxon>Lactobacillaceae</taxon>
        <taxon>Latilactobacillus</taxon>
    </lineage>
</organism>
<dbReference type="SUPFAM" id="SSF81665">
    <property type="entry name" value="Calcium ATPase, transmembrane domain M"/>
    <property type="match status" value="1"/>
</dbReference>
<dbReference type="Proteomes" id="UP000257607">
    <property type="component" value="Chromosome"/>
</dbReference>
<gene>
    <name evidence="2" type="ORF">DT351_04195</name>
</gene>
<feature type="transmembrane region" description="Helical" evidence="1">
    <location>
        <begin position="56"/>
        <end position="75"/>
    </location>
</feature>
<dbReference type="InterPro" id="IPR023298">
    <property type="entry name" value="ATPase_P-typ_TM_dom_sf"/>
</dbReference>
<evidence type="ECO:0000313" key="3">
    <source>
        <dbReference type="Proteomes" id="UP000257607"/>
    </source>
</evidence>
<keyword evidence="1" id="KW-0472">Membrane</keyword>
<feature type="transmembrane region" description="Helical" evidence="1">
    <location>
        <begin position="25"/>
        <end position="44"/>
    </location>
</feature>
<name>A0A385AE48_LATCU</name>
<evidence type="ECO:0000313" key="2">
    <source>
        <dbReference type="EMBL" id="AXN35606.1"/>
    </source>
</evidence>
<proteinExistence type="predicted"/>
<dbReference type="EMBL" id="CP031003">
    <property type="protein sequence ID" value="AXN35606.1"/>
    <property type="molecule type" value="Genomic_DNA"/>
</dbReference>
<protein>
    <submittedName>
        <fullName evidence="2">Uncharacterized protein</fullName>
    </submittedName>
</protein>